<evidence type="ECO:0000313" key="1">
    <source>
        <dbReference type="EMBL" id="RZB86942.1"/>
    </source>
</evidence>
<dbReference type="Gene3D" id="2.40.70.10">
    <property type="entry name" value="Acid Proteases"/>
    <property type="match status" value="1"/>
</dbReference>
<dbReference type="InterPro" id="IPR021109">
    <property type="entry name" value="Peptidase_aspartic_dom_sf"/>
</dbReference>
<proteinExistence type="predicted"/>
<organism evidence="1 2">
    <name type="scientific">Glycine soja</name>
    <name type="common">Wild soybean</name>
    <dbReference type="NCBI Taxonomy" id="3848"/>
    <lineage>
        <taxon>Eukaryota</taxon>
        <taxon>Viridiplantae</taxon>
        <taxon>Streptophyta</taxon>
        <taxon>Embryophyta</taxon>
        <taxon>Tracheophyta</taxon>
        <taxon>Spermatophyta</taxon>
        <taxon>Magnoliopsida</taxon>
        <taxon>eudicotyledons</taxon>
        <taxon>Gunneridae</taxon>
        <taxon>Pentapetalae</taxon>
        <taxon>rosids</taxon>
        <taxon>fabids</taxon>
        <taxon>Fabales</taxon>
        <taxon>Fabaceae</taxon>
        <taxon>Papilionoideae</taxon>
        <taxon>50 kb inversion clade</taxon>
        <taxon>NPAAA clade</taxon>
        <taxon>indigoferoid/millettioid clade</taxon>
        <taxon>Phaseoleae</taxon>
        <taxon>Glycine</taxon>
        <taxon>Glycine subgen. Soja</taxon>
    </lineage>
</organism>
<dbReference type="PANTHER" id="PTHR33067">
    <property type="entry name" value="RNA-DIRECTED DNA POLYMERASE-RELATED"/>
    <property type="match status" value="1"/>
</dbReference>
<reference evidence="1 2" key="1">
    <citation type="submission" date="2018-09" db="EMBL/GenBank/DDBJ databases">
        <title>A high-quality reference genome of wild soybean provides a powerful tool to mine soybean genomes.</title>
        <authorList>
            <person name="Xie M."/>
            <person name="Chung C.Y.L."/>
            <person name="Li M.-W."/>
            <person name="Wong F.-L."/>
            <person name="Chan T.-F."/>
            <person name="Lam H.-M."/>
        </authorList>
    </citation>
    <scope>NUCLEOTIDE SEQUENCE [LARGE SCALE GENOMIC DNA]</scope>
    <source>
        <strain evidence="2">cv. W05</strain>
        <tissue evidence="1">Hypocotyl of etiolated seedlings</tissue>
    </source>
</reference>
<sequence length="352" mass="39717">MLTRKHKYIHQENIIVEGNCSAVIQKILPPKHKDPGSVTIPCSIGEVNVGKALIDLGASINLMPLSMCRRLGELEIMPTRMTLQLADRSITRPYGVIEDVLVRVKHFIFPTDFVVMDISEDTDIPVILGRPFMLTASCIVDMGKRKLELGFEDQKIDFDLFVEDKPAPEHNVCLQVMEGGQEVLKLSGPRAQLSESYRFSDLQISLSGNVLGRHILPERKVEIYHTELDEFKAKLERHNFYKRLTNLVDSIIDLALVKEFYATLYSSEVPSPKQVRVRGHLVRIDADNLNTFLETPVLLAEGETLPAYFRYCRLPTDIREIEAALCIPGRGFVLNAEGHPGNILRKDLTTLA</sequence>
<dbReference type="Pfam" id="PF13650">
    <property type="entry name" value="Asp_protease_2"/>
    <property type="match status" value="1"/>
</dbReference>
<dbReference type="EMBL" id="QZWG01000010">
    <property type="protein sequence ID" value="RZB86942.1"/>
    <property type="molecule type" value="Genomic_DNA"/>
</dbReference>
<accession>A0A445ILM1</accession>
<keyword evidence="2" id="KW-1185">Reference proteome</keyword>
<comment type="caution">
    <text evidence="1">The sequence shown here is derived from an EMBL/GenBank/DDBJ whole genome shotgun (WGS) entry which is preliminary data.</text>
</comment>
<dbReference type="CDD" id="cd00303">
    <property type="entry name" value="retropepsin_like"/>
    <property type="match status" value="1"/>
</dbReference>
<dbReference type="AlphaFoldDB" id="A0A445ILM1"/>
<name>A0A445ILM1_GLYSO</name>
<gene>
    <name evidence="1" type="ORF">D0Y65_026871</name>
</gene>
<protein>
    <submittedName>
        <fullName evidence="1">Uncharacterized protein</fullName>
    </submittedName>
</protein>
<evidence type="ECO:0000313" key="2">
    <source>
        <dbReference type="Proteomes" id="UP000289340"/>
    </source>
</evidence>
<dbReference type="Proteomes" id="UP000289340">
    <property type="component" value="Chromosome 10"/>
</dbReference>
<dbReference type="PANTHER" id="PTHR33067:SF9">
    <property type="entry name" value="RNA-DIRECTED DNA POLYMERASE"/>
    <property type="match status" value="1"/>
</dbReference>